<feature type="compositionally biased region" description="Low complexity" evidence="1">
    <location>
        <begin position="35"/>
        <end position="48"/>
    </location>
</feature>
<feature type="region of interest" description="Disordered" evidence="1">
    <location>
        <begin position="28"/>
        <end position="56"/>
    </location>
</feature>
<dbReference type="EMBL" id="CP159872">
    <property type="protein sequence ID" value="XCM80123.1"/>
    <property type="molecule type" value="Genomic_DNA"/>
</dbReference>
<dbReference type="PROSITE" id="PS51257">
    <property type="entry name" value="PROKAR_LIPOPROTEIN"/>
    <property type="match status" value="1"/>
</dbReference>
<dbReference type="AlphaFoldDB" id="A0AAU8JYE0"/>
<accession>A0AAU8JYE0</accession>
<keyword evidence="2" id="KW-0732">Signal</keyword>
<dbReference type="Gene3D" id="2.50.20.20">
    <property type="match status" value="1"/>
</dbReference>
<dbReference type="KEGG" id="kcm:ABWK59_14915"/>
<proteinExistence type="predicted"/>
<organism evidence="3">
    <name type="scientific">Kitasatospora camelliae</name>
    <dbReference type="NCBI Taxonomy" id="3156397"/>
    <lineage>
        <taxon>Bacteria</taxon>
        <taxon>Bacillati</taxon>
        <taxon>Actinomycetota</taxon>
        <taxon>Actinomycetes</taxon>
        <taxon>Kitasatosporales</taxon>
        <taxon>Streptomycetaceae</taxon>
        <taxon>Kitasatospora</taxon>
    </lineage>
</organism>
<dbReference type="InterPro" id="IPR029046">
    <property type="entry name" value="LolA/LolB/LppX"/>
</dbReference>
<evidence type="ECO:0008006" key="4">
    <source>
        <dbReference type="Google" id="ProtNLM"/>
    </source>
</evidence>
<evidence type="ECO:0000256" key="2">
    <source>
        <dbReference type="SAM" id="SignalP"/>
    </source>
</evidence>
<protein>
    <recommendedName>
        <fullName evidence="4">Lipoprotein</fullName>
    </recommendedName>
</protein>
<dbReference type="SUPFAM" id="SSF89392">
    <property type="entry name" value="Prokaryotic lipoproteins and lipoprotein localization factors"/>
    <property type="match status" value="1"/>
</dbReference>
<gene>
    <name evidence="3" type="ORF">ABWK59_14915</name>
</gene>
<sequence length="288" mass="28687">MRTLHTLSAAAVSVVLTLGLAACSGGGPDGPPAAPTAAGSGSAPAASPSAPPAPNPAEVLKGSAAVMAKAGSAKFTVEGGLETGSGVMVWQAPQALQFDSRSGAPEGRYRVVDGATYLGVKESEKAAFKGRGWLKFDQKAADDKVPGAGDGILVGGRFLARNPVAELTAAAEGGQPALVGPDPVDGAPAVHYRAALEVAALLNAQPELTADLRGRVLTDLGKDGTGVVLDFWINDKGELLRLKETRPAAAVGSPSGRPTTFTYTGLGAGGVEAPAASDVTDMAKLLGG</sequence>
<dbReference type="RefSeq" id="WP_354641064.1">
    <property type="nucleotide sequence ID" value="NZ_CP159872.1"/>
</dbReference>
<evidence type="ECO:0000313" key="3">
    <source>
        <dbReference type="EMBL" id="XCM80123.1"/>
    </source>
</evidence>
<reference evidence="3" key="1">
    <citation type="submission" date="2024-06" db="EMBL/GenBank/DDBJ databases">
        <title>The genome sequences of Kitasatospora sp. strain HUAS MG31.</title>
        <authorList>
            <person name="Mo P."/>
        </authorList>
    </citation>
    <scope>NUCLEOTIDE SEQUENCE</scope>
    <source>
        <strain evidence="3">HUAS MG31</strain>
    </source>
</reference>
<evidence type="ECO:0000256" key="1">
    <source>
        <dbReference type="SAM" id="MobiDB-lite"/>
    </source>
</evidence>
<name>A0AAU8JYE0_9ACTN</name>
<feature type="signal peptide" evidence="2">
    <location>
        <begin position="1"/>
        <end position="21"/>
    </location>
</feature>
<feature type="chain" id="PRO_5043952928" description="Lipoprotein" evidence="2">
    <location>
        <begin position="22"/>
        <end position="288"/>
    </location>
</feature>